<dbReference type="Proteomes" id="UP000008825">
    <property type="component" value="Chromosome"/>
</dbReference>
<dbReference type="OrthoDB" id="32974at2"/>
<reference evidence="2 3" key="1">
    <citation type="submission" date="2008-07" db="EMBL/GenBank/DDBJ databases">
        <title>Complete sequence of Geobacter bemidjiensis BEM.</title>
        <authorList>
            <consortium name="US DOE Joint Genome Institute"/>
            <person name="Lucas S."/>
            <person name="Copeland A."/>
            <person name="Lapidus A."/>
            <person name="Glavina del Rio T."/>
            <person name="Dalin E."/>
            <person name="Tice H."/>
            <person name="Bruce D."/>
            <person name="Goodwin L."/>
            <person name="Pitluck S."/>
            <person name="Kiss H."/>
            <person name="Brettin T."/>
            <person name="Detter J.C."/>
            <person name="Han C."/>
            <person name="Kuske C.R."/>
            <person name="Schmutz J."/>
            <person name="Larimer F."/>
            <person name="Land M."/>
            <person name="Hauser L."/>
            <person name="Kyrpides N."/>
            <person name="Lykidis A."/>
            <person name="Lovley D."/>
            <person name="Richardson P."/>
        </authorList>
    </citation>
    <scope>NUCLEOTIDE SEQUENCE [LARGE SCALE GENOMIC DNA]</scope>
    <source>
        <strain evidence="3">ATCC BAA-1014 / DSM 16622 / JCM 12645 / Bem</strain>
    </source>
</reference>
<dbReference type="STRING" id="404380.Gbem_1917"/>
<sequence>MIALDTNILVRYLIKDDPDQAVLATNFLANNRCFLHKSVLLELVWVLASPAGYKLSRETVHERLLHVLGLSCIESEDPTIVSQALTWYAEGMDFGDALHLASSSELAGLATFDKKFASTAEKLDAKPPITLIS</sequence>
<protein>
    <submittedName>
        <fullName evidence="2">Toxin, PIN family</fullName>
    </submittedName>
</protein>
<organism evidence="2 3">
    <name type="scientific">Citrifermentans bemidjiense (strain ATCC BAA-1014 / DSM 16622 / JCM 12645 / Bem)</name>
    <name type="common">Geobacter bemidjiensis</name>
    <dbReference type="NCBI Taxonomy" id="404380"/>
    <lineage>
        <taxon>Bacteria</taxon>
        <taxon>Pseudomonadati</taxon>
        <taxon>Thermodesulfobacteriota</taxon>
        <taxon>Desulfuromonadia</taxon>
        <taxon>Geobacterales</taxon>
        <taxon>Geobacteraceae</taxon>
        <taxon>Citrifermentans</taxon>
    </lineage>
</organism>
<dbReference type="KEGG" id="gbm:Gbem_1917"/>
<dbReference type="SUPFAM" id="SSF88723">
    <property type="entry name" value="PIN domain-like"/>
    <property type="match status" value="1"/>
</dbReference>
<reference evidence="2 3" key="2">
    <citation type="journal article" date="2010" name="BMC Genomics">
        <title>The genome of Geobacter bemidjiensis, exemplar for the subsurface clade of Geobacter species that predominate in Fe(III)-reducing subsurface environments.</title>
        <authorList>
            <person name="Aklujkar M."/>
            <person name="Young N.D."/>
            <person name="Holmes D."/>
            <person name="Chavan M."/>
            <person name="Risso C."/>
            <person name="Kiss H.E."/>
            <person name="Han C.S."/>
            <person name="Land M.L."/>
            <person name="Lovley D.R."/>
        </authorList>
    </citation>
    <scope>NUCLEOTIDE SEQUENCE [LARGE SCALE GENOMIC DNA]</scope>
    <source>
        <strain evidence="3">ATCC BAA-1014 / DSM 16622 / JCM 12645 / Bem</strain>
    </source>
</reference>
<dbReference type="HOGENOM" id="CLU_121449_0_0_7"/>
<accession>B5EB70</accession>
<dbReference type="RefSeq" id="WP_012530350.1">
    <property type="nucleotide sequence ID" value="NC_011146.1"/>
</dbReference>
<proteinExistence type="predicted"/>
<evidence type="ECO:0000313" key="2">
    <source>
        <dbReference type="EMBL" id="ACH38931.1"/>
    </source>
</evidence>
<dbReference type="Gene3D" id="3.40.50.1010">
    <property type="entry name" value="5'-nuclease"/>
    <property type="match status" value="1"/>
</dbReference>
<dbReference type="AlphaFoldDB" id="B5EB70"/>
<evidence type="ECO:0000259" key="1">
    <source>
        <dbReference type="Pfam" id="PF01850"/>
    </source>
</evidence>
<dbReference type="CDD" id="cd18683">
    <property type="entry name" value="PIN_VapC-like"/>
    <property type="match status" value="1"/>
</dbReference>
<dbReference type="Pfam" id="PF01850">
    <property type="entry name" value="PIN"/>
    <property type="match status" value="1"/>
</dbReference>
<gene>
    <name evidence="2" type="ordered locus">Gbem_1917</name>
</gene>
<dbReference type="InterPro" id="IPR002716">
    <property type="entry name" value="PIN_dom"/>
</dbReference>
<feature type="domain" description="PIN" evidence="1">
    <location>
        <begin position="2"/>
        <end position="121"/>
    </location>
</feature>
<name>B5EB70_CITBB</name>
<dbReference type="EMBL" id="CP001124">
    <property type="protein sequence ID" value="ACH38931.1"/>
    <property type="molecule type" value="Genomic_DNA"/>
</dbReference>
<dbReference type="eggNOG" id="COG5611">
    <property type="taxonomic scope" value="Bacteria"/>
</dbReference>
<dbReference type="PANTHER" id="PTHR39664">
    <property type="match status" value="1"/>
</dbReference>
<dbReference type="PANTHER" id="PTHR39664:SF2">
    <property type="entry name" value="NUCLEIC ACID-BINDING PROTEIN, CONTAINING PIN DOMAIN-RELATED"/>
    <property type="match status" value="1"/>
</dbReference>
<evidence type="ECO:0000313" key="3">
    <source>
        <dbReference type="Proteomes" id="UP000008825"/>
    </source>
</evidence>
<keyword evidence="3" id="KW-1185">Reference proteome</keyword>
<dbReference type="InterPro" id="IPR029060">
    <property type="entry name" value="PIN-like_dom_sf"/>
</dbReference>